<evidence type="ECO:0000313" key="3">
    <source>
        <dbReference type="Proteomes" id="UP000295097"/>
    </source>
</evidence>
<dbReference type="PROSITE" id="PS00018">
    <property type="entry name" value="EF_HAND_1"/>
    <property type="match status" value="1"/>
</dbReference>
<dbReference type="InterPro" id="IPR018247">
    <property type="entry name" value="EF_Hand_1_Ca_BS"/>
</dbReference>
<feature type="chain" id="PRO_5020466660" evidence="1">
    <location>
        <begin position="28"/>
        <end position="218"/>
    </location>
</feature>
<reference evidence="2 3" key="1">
    <citation type="submission" date="2019-03" db="EMBL/GenBank/DDBJ databases">
        <title>Freshwater and sediment microbial communities from various areas in North America, analyzing microbe dynamics in response to fracking.</title>
        <authorList>
            <person name="Lamendella R."/>
        </authorList>
    </citation>
    <scope>NUCLEOTIDE SEQUENCE [LARGE SCALE GENOMIC DNA]</scope>
    <source>
        <strain evidence="2 3">175.2</strain>
    </source>
</reference>
<organism evidence="2 3">
    <name type="scientific">Martelella mediterranea</name>
    <dbReference type="NCBI Taxonomy" id="293089"/>
    <lineage>
        <taxon>Bacteria</taxon>
        <taxon>Pseudomonadati</taxon>
        <taxon>Pseudomonadota</taxon>
        <taxon>Alphaproteobacteria</taxon>
        <taxon>Hyphomicrobiales</taxon>
        <taxon>Aurantimonadaceae</taxon>
        <taxon>Martelella</taxon>
    </lineage>
</organism>
<dbReference type="EMBL" id="SMAR01000027">
    <property type="protein sequence ID" value="TCT35302.1"/>
    <property type="molecule type" value="Genomic_DNA"/>
</dbReference>
<dbReference type="InterPro" id="IPR016537">
    <property type="entry name" value="UCP008159_ABC"/>
</dbReference>
<feature type="signal peptide" evidence="1">
    <location>
        <begin position="1"/>
        <end position="27"/>
    </location>
</feature>
<accession>A0A4R3NR34</accession>
<sequence length="218" mass="24057">MDGSTRSLAAIAAAFTVGLLSSGSASAHPHVFVDARLEVVADDNGYVKQLQNVWRFDEFFSSSVILDYDTNMDNKLTGDELTDIGDTVRDSLGDYDYYTQITDNGEDVKLKKPDVIHADMKDGQLLLFFAAEPAKPLKLSGHLTFGVYDPTLYTAIDFQSDDDIVTMGDAFNQCKKAILRPDPDEVINENQDALTAAFFSDPTDMSKLFATKLDIRCD</sequence>
<dbReference type="Pfam" id="PF06226">
    <property type="entry name" value="DUF1007"/>
    <property type="match status" value="1"/>
</dbReference>
<evidence type="ECO:0000256" key="1">
    <source>
        <dbReference type="SAM" id="SignalP"/>
    </source>
</evidence>
<dbReference type="OrthoDB" id="1679673at2"/>
<keyword evidence="1" id="KW-0732">Signal</keyword>
<name>A0A4R3NR34_9HYPH</name>
<keyword evidence="3" id="KW-1185">Reference proteome</keyword>
<dbReference type="Proteomes" id="UP000295097">
    <property type="component" value="Unassembled WGS sequence"/>
</dbReference>
<dbReference type="AlphaFoldDB" id="A0A4R3NR34"/>
<dbReference type="InterPro" id="IPR010412">
    <property type="entry name" value="DUF1007"/>
</dbReference>
<comment type="caution">
    <text evidence="2">The sequence shown here is derived from an EMBL/GenBank/DDBJ whole genome shotgun (WGS) entry which is preliminary data.</text>
</comment>
<gene>
    <name evidence="2" type="ORF">EDC90_102740</name>
</gene>
<dbReference type="PIRSF" id="PIRSF008159">
    <property type="entry name" value="UCP008159_ABC"/>
    <property type="match status" value="1"/>
</dbReference>
<evidence type="ECO:0000313" key="2">
    <source>
        <dbReference type="EMBL" id="TCT35302.1"/>
    </source>
</evidence>
<protein>
    <submittedName>
        <fullName evidence="2">ABC-type uncharacterized transport system substrate-binding protein</fullName>
    </submittedName>
</protein>
<dbReference type="RefSeq" id="WP_132313182.1">
    <property type="nucleotide sequence ID" value="NZ_SMAR01000027.1"/>
</dbReference>
<proteinExistence type="predicted"/>